<gene>
    <name evidence="1" type="ORF">HYX28_06805</name>
</gene>
<accession>A0A932AA78</accession>
<sequence length="134" mass="14783">MKETHLIPAGTVLTSKGDGPVVTLTAPGKVFLLTLDITRIVEQEALDVSVIGSVDGTTWEPKPLAVFPQKFYAGQHPLLLDLSQRVDLKALRAHWEVNRWGRGSETPMFEVSLQLREVPPDVLKETMAEAGARR</sequence>
<evidence type="ECO:0000313" key="1">
    <source>
        <dbReference type="EMBL" id="MBI2678474.1"/>
    </source>
</evidence>
<organism evidence="1 2">
    <name type="scientific">Candidatus Korobacter versatilis</name>
    <dbReference type="NCBI Taxonomy" id="658062"/>
    <lineage>
        <taxon>Bacteria</taxon>
        <taxon>Pseudomonadati</taxon>
        <taxon>Acidobacteriota</taxon>
        <taxon>Terriglobia</taxon>
        <taxon>Terriglobales</taxon>
        <taxon>Candidatus Korobacteraceae</taxon>
        <taxon>Candidatus Korobacter</taxon>
    </lineage>
</organism>
<dbReference type="AlphaFoldDB" id="A0A932AA78"/>
<dbReference type="EMBL" id="JACPNR010000009">
    <property type="protein sequence ID" value="MBI2678474.1"/>
    <property type="molecule type" value="Genomic_DNA"/>
</dbReference>
<protein>
    <submittedName>
        <fullName evidence="1">Uncharacterized protein</fullName>
    </submittedName>
</protein>
<name>A0A932AA78_9BACT</name>
<proteinExistence type="predicted"/>
<reference evidence="1" key="1">
    <citation type="submission" date="2020-07" db="EMBL/GenBank/DDBJ databases">
        <title>Huge and variable diversity of episymbiotic CPR bacteria and DPANN archaea in groundwater ecosystems.</title>
        <authorList>
            <person name="He C.Y."/>
            <person name="Keren R."/>
            <person name="Whittaker M."/>
            <person name="Farag I.F."/>
            <person name="Doudna J."/>
            <person name="Cate J.H.D."/>
            <person name="Banfield J.F."/>
        </authorList>
    </citation>
    <scope>NUCLEOTIDE SEQUENCE</scope>
    <source>
        <strain evidence="1">NC_groundwater_580_Pr5_B-0.1um_64_19</strain>
    </source>
</reference>
<dbReference type="Proteomes" id="UP000779809">
    <property type="component" value="Unassembled WGS sequence"/>
</dbReference>
<comment type="caution">
    <text evidence="1">The sequence shown here is derived from an EMBL/GenBank/DDBJ whole genome shotgun (WGS) entry which is preliminary data.</text>
</comment>
<evidence type="ECO:0000313" key="2">
    <source>
        <dbReference type="Proteomes" id="UP000779809"/>
    </source>
</evidence>